<dbReference type="InterPro" id="IPR019734">
    <property type="entry name" value="TPR_rpt"/>
</dbReference>
<feature type="repeat" description="TPR" evidence="4">
    <location>
        <begin position="473"/>
        <end position="506"/>
    </location>
</feature>
<dbReference type="OrthoDB" id="1936594at2759"/>
<dbReference type="Gene3D" id="1.25.40.10">
    <property type="entry name" value="Tetratricopeptide repeat domain"/>
    <property type="match status" value="1"/>
</dbReference>
<evidence type="ECO:0000256" key="1">
    <source>
        <dbReference type="ARBA" id="ARBA00022737"/>
    </source>
</evidence>
<dbReference type="PROSITE" id="PS50005">
    <property type="entry name" value="TPR"/>
    <property type="match status" value="2"/>
</dbReference>
<evidence type="ECO:0000256" key="2">
    <source>
        <dbReference type="ARBA" id="ARBA00022803"/>
    </source>
</evidence>
<comment type="similarity">
    <text evidence="3">Belongs to the TTC27 family.</text>
</comment>
<dbReference type="PANTHER" id="PTHR16193:SF0">
    <property type="entry name" value="TETRATRICOPEPTIDE REPEAT PROTEIN 27"/>
    <property type="match status" value="1"/>
</dbReference>
<organism evidence="5 6">
    <name type="scientific">Pomacea canaliculata</name>
    <name type="common">Golden apple snail</name>
    <dbReference type="NCBI Taxonomy" id="400727"/>
    <lineage>
        <taxon>Eukaryota</taxon>
        <taxon>Metazoa</taxon>
        <taxon>Spiralia</taxon>
        <taxon>Lophotrochozoa</taxon>
        <taxon>Mollusca</taxon>
        <taxon>Gastropoda</taxon>
        <taxon>Caenogastropoda</taxon>
        <taxon>Architaenioglossa</taxon>
        <taxon>Ampullarioidea</taxon>
        <taxon>Ampullariidae</taxon>
        <taxon>Pomacea</taxon>
    </lineage>
</organism>
<protein>
    <submittedName>
        <fullName evidence="5">Uncharacterized protein</fullName>
    </submittedName>
</protein>
<keyword evidence="6" id="KW-1185">Reference proteome</keyword>
<evidence type="ECO:0000313" key="6">
    <source>
        <dbReference type="Proteomes" id="UP000245119"/>
    </source>
</evidence>
<comment type="caution">
    <text evidence="5">The sequence shown here is derived from an EMBL/GenBank/DDBJ whole genome shotgun (WGS) entry which is preliminary data.</text>
</comment>
<dbReference type="STRING" id="400727.A0A2T7NWB0"/>
<keyword evidence="2 4" id="KW-0802">TPR repeat</keyword>
<dbReference type="InterPro" id="IPR011990">
    <property type="entry name" value="TPR-like_helical_dom_sf"/>
</dbReference>
<name>A0A2T7NWB0_POMCA</name>
<evidence type="ECO:0000313" key="5">
    <source>
        <dbReference type="EMBL" id="PVD25451.1"/>
    </source>
</evidence>
<dbReference type="Proteomes" id="UP000245119">
    <property type="component" value="Linkage Group LG8"/>
</dbReference>
<dbReference type="Pfam" id="PF13181">
    <property type="entry name" value="TPR_8"/>
    <property type="match status" value="2"/>
</dbReference>
<dbReference type="PANTHER" id="PTHR16193">
    <property type="entry name" value="TETRATRICOPEPTIDE REPEAT PROTEIN 27"/>
    <property type="match status" value="1"/>
</dbReference>
<keyword evidence="1" id="KW-0677">Repeat</keyword>
<evidence type="ECO:0000256" key="3">
    <source>
        <dbReference type="ARBA" id="ARBA00024020"/>
    </source>
</evidence>
<sequence length="616" mass="69595">MFYFGNIWDARRKCPPSISLFLGGRFEEVLQHDSSKQIIGQNPGNNKYLDGAIVHNVQSYLTTEAGDDTSLRELEVLVTGAACLQLFVQNNWLGPLTSAPPSCFLPDAWRDDTMVQDLALTFLTEDDMGLVVSAMSGDTTSSARPKSPTLRATILERIEDISKKETLLTSDSNRDIAVLFHVEASRLCQLYWEDAHSREHVAQAKKLAGIQVELTGALGKRTRFQEEHKAQLMVRVTREQGEETLSQCSFCASEIGVPKNLPMEDDTVLNKIDFKNAEDNIAIKLCPLEQALLFAVMEAHRRAVASERLTEEEVMAYLDFILDQVTSWSVAVSALVRRSVMEKNSRRRVERSMQQLEELVNNIHRQEPTAAHRLHLFYAVLPPASWVLQGELATLLISLGCVGAALDIYERLHLWEDAILCYQQLGKREKAESVIREQLAVKETPNLLCFLGDVTRDSSHYQRAWELSNQRSARAMRCLGYVHFSEERYDAAVECFEKSLTINSLQIPVWFTCGCACMAAEKYEDAVRAFRRCVNIDYDNFEAWSNLATAYARLKKVSTLLADFTLEPADRLKNLGRQQYIDPVSGFIPEDMVSVCQSLEDELQTVISKLEELKSS</sequence>
<accession>A0A2T7NWB0</accession>
<evidence type="ECO:0000256" key="4">
    <source>
        <dbReference type="PROSITE-ProRule" id="PRU00339"/>
    </source>
</evidence>
<gene>
    <name evidence="5" type="ORF">C0Q70_13107</name>
</gene>
<dbReference type="AlphaFoldDB" id="A0A2T7NWB0"/>
<feature type="repeat" description="TPR" evidence="4">
    <location>
        <begin position="507"/>
        <end position="540"/>
    </location>
</feature>
<dbReference type="InterPro" id="IPR044244">
    <property type="entry name" value="TTC27/Emw1"/>
</dbReference>
<dbReference type="SMART" id="SM00028">
    <property type="entry name" value="TPR"/>
    <property type="match status" value="3"/>
</dbReference>
<proteinExistence type="inferred from homology"/>
<dbReference type="SUPFAM" id="SSF48452">
    <property type="entry name" value="TPR-like"/>
    <property type="match status" value="1"/>
</dbReference>
<dbReference type="EMBL" id="PZQS01000008">
    <property type="protein sequence ID" value="PVD25451.1"/>
    <property type="molecule type" value="Genomic_DNA"/>
</dbReference>
<reference evidence="5 6" key="1">
    <citation type="submission" date="2018-04" db="EMBL/GenBank/DDBJ databases">
        <title>The genome of golden apple snail Pomacea canaliculata provides insight into stress tolerance and invasive adaptation.</title>
        <authorList>
            <person name="Liu C."/>
            <person name="Liu B."/>
            <person name="Ren Y."/>
            <person name="Zhang Y."/>
            <person name="Wang H."/>
            <person name="Li S."/>
            <person name="Jiang F."/>
            <person name="Yin L."/>
            <person name="Zhang G."/>
            <person name="Qian W."/>
            <person name="Fan W."/>
        </authorList>
    </citation>
    <scope>NUCLEOTIDE SEQUENCE [LARGE SCALE GENOMIC DNA]</scope>
    <source>
        <strain evidence="5">SZHN2017</strain>
        <tissue evidence="5">Muscle</tissue>
    </source>
</reference>